<evidence type="ECO:0000313" key="12">
    <source>
        <dbReference type="EMBL" id="SEW48658.1"/>
    </source>
</evidence>
<dbReference type="Gene3D" id="3.40.390.10">
    <property type="entry name" value="Collagenase (Catalytic Domain)"/>
    <property type="match status" value="1"/>
</dbReference>
<dbReference type="STRING" id="356305.SAMN05421841_3858"/>
<comment type="similarity">
    <text evidence="1">Belongs to the peptidase M43B family.</text>
</comment>
<dbReference type="GO" id="GO:0008237">
    <property type="term" value="F:metallopeptidase activity"/>
    <property type="evidence" value="ECO:0007669"/>
    <property type="project" value="UniProtKB-KW"/>
</dbReference>
<feature type="domain" description="GEVED" evidence="11">
    <location>
        <begin position="457"/>
        <end position="542"/>
    </location>
</feature>
<dbReference type="Pfam" id="PF05572">
    <property type="entry name" value="Peptidase_M43"/>
    <property type="match status" value="1"/>
</dbReference>
<dbReference type="InterPro" id="IPR008754">
    <property type="entry name" value="Peptidase_M43"/>
</dbReference>
<keyword evidence="7" id="KW-0482">Metalloprotease</keyword>
<dbReference type="GO" id="GO:0006508">
    <property type="term" value="P:proteolysis"/>
    <property type="evidence" value="ECO:0007669"/>
    <property type="project" value="UniProtKB-KW"/>
</dbReference>
<organism evidence="12 13">
    <name type="scientific">Chryseobacterium wanjuense</name>
    <dbReference type="NCBI Taxonomy" id="356305"/>
    <lineage>
        <taxon>Bacteria</taxon>
        <taxon>Pseudomonadati</taxon>
        <taxon>Bacteroidota</taxon>
        <taxon>Flavobacteriia</taxon>
        <taxon>Flavobacteriales</taxon>
        <taxon>Weeksellaceae</taxon>
        <taxon>Chryseobacterium group</taxon>
        <taxon>Chryseobacterium</taxon>
    </lineage>
</organism>
<sequence>MKKNVFLFALMIFFNAFSQNTQKYCGFDDVMQKMDSKFPNLKKIRNEADTRFSTMDKNSYLNKAGATTSWNGLYTGQIYEIPVVVHVIESNASANANLALTDQEIINWIDRANKMYATTYGNGFYPEGSGPTGGNVIPFKLVLAKRSPSCTPTTGIVRYNGSSLTGYDAYGVKAQGANGAPDYMIKNQLAPHWPETSYFNIYVVIGFDGQQQLTYGLMGYATFPDTYDYNYESFMKVATIKNNNDTTLTHELGHAFGLYHTFEGVNYNNQTSCPANNNCATDGDRVCDTSPSRSMYGVAVPDNTATDPCTGQNYDGTQYNIMNYTNSNKKFTGGQRDRALLMMMEYRKNLLNSLAGKDPSIVVPSPVSVASAQCNPAGTAHPANNNFAIGPYRVVLGSINSITNGYDSDEPAPIFYADYSTATCIRPAYYTDIPANTATPLKVYSMNGFPQSDKFKTKVWIDYNNNGAFEASELVVDNTSAVMTSGATNTVTTNITPPAGAVKNTYLRMRVGVDAATYTSAPLPDFGACSQVQYGQMEDYAVRIMDVLGTSEVKDHTETKIVFVKAENKLKLFGNKNDIFGDYQILDMSGKIIQKGNSKTNEVQIIQELPKGGYIVSFSNNNKKESKKFLNN</sequence>
<dbReference type="NCBIfam" id="TIGR04183">
    <property type="entry name" value="Por_Secre_tail"/>
    <property type="match status" value="1"/>
</dbReference>
<feature type="chain" id="PRO_5011704005" evidence="9">
    <location>
        <begin position="19"/>
        <end position="632"/>
    </location>
</feature>
<dbReference type="Pfam" id="PF20009">
    <property type="entry name" value="GEVED"/>
    <property type="match status" value="1"/>
</dbReference>
<accession>A0A1I0S262</accession>
<gene>
    <name evidence="12" type="ORF">SAMN05421841_3858</name>
</gene>
<keyword evidence="8" id="KW-1015">Disulfide bond</keyword>
<dbReference type="PANTHER" id="PTHR47466">
    <property type="match status" value="1"/>
</dbReference>
<name>A0A1I0S262_9FLAO</name>
<dbReference type="RefSeq" id="WP_089795541.1">
    <property type="nucleotide sequence ID" value="NZ_FOIU01000004.1"/>
</dbReference>
<proteinExistence type="inferred from homology"/>
<evidence type="ECO:0000256" key="6">
    <source>
        <dbReference type="ARBA" id="ARBA00022833"/>
    </source>
</evidence>
<keyword evidence="6" id="KW-0862">Zinc</keyword>
<keyword evidence="2" id="KW-0645">Protease</keyword>
<keyword evidence="5" id="KW-0378">Hydrolase</keyword>
<dbReference type="AlphaFoldDB" id="A0A1I0S262"/>
<keyword evidence="13" id="KW-1185">Reference proteome</keyword>
<evidence type="ECO:0000256" key="4">
    <source>
        <dbReference type="ARBA" id="ARBA00022729"/>
    </source>
</evidence>
<dbReference type="EMBL" id="FOIU01000004">
    <property type="protein sequence ID" value="SEW48658.1"/>
    <property type="molecule type" value="Genomic_DNA"/>
</dbReference>
<keyword evidence="3" id="KW-0479">Metal-binding</keyword>
<evidence type="ECO:0000256" key="7">
    <source>
        <dbReference type="ARBA" id="ARBA00023049"/>
    </source>
</evidence>
<evidence type="ECO:0000256" key="2">
    <source>
        <dbReference type="ARBA" id="ARBA00022670"/>
    </source>
</evidence>
<evidence type="ECO:0000256" key="1">
    <source>
        <dbReference type="ARBA" id="ARBA00008721"/>
    </source>
</evidence>
<feature type="domain" description="Peptidase M43 pregnancy-associated plasma-A" evidence="10">
    <location>
        <begin position="190"/>
        <end position="338"/>
    </location>
</feature>
<dbReference type="GO" id="GO:0046872">
    <property type="term" value="F:metal ion binding"/>
    <property type="evidence" value="ECO:0007669"/>
    <property type="project" value="UniProtKB-KW"/>
</dbReference>
<dbReference type="InterPro" id="IPR024079">
    <property type="entry name" value="MetalloPept_cat_dom_sf"/>
</dbReference>
<evidence type="ECO:0000256" key="5">
    <source>
        <dbReference type="ARBA" id="ARBA00022801"/>
    </source>
</evidence>
<evidence type="ECO:0000259" key="11">
    <source>
        <dbReference type="Pfam" id="PF20009"/>
    </source>
</evidence>
<evidence type="ECO:0000259" key="10">
    <source>
        <dbReference type="Pfam" id="PF05572"/>
    </source>
</evidence>
<dbReference type="PANTHER" id="PTHR47466:SF1">
    <property type="entry name" value="METALLOPROTEASE MEP1 (AFU_ORTHOLOGUE AFUA_1G07730)-RELATED"/>
    <property type="match status" value="1"/>
</dbReference>
<protein>
    <submittedName>
        <fullName evidence="12">Por secretion system C-terminal sorting domain-containing protein</fullName>
    </submittedName>
</protein>
<evidence type="ECO:0000313" key="13">
    <source>
        <dbReference type="Proteomes" id="UP000199469"/>
    </source>
</evidence>
<dbReference type="InterPro" id="IPR045474">
    <property type="entry name" value="GEVED"/>
</dbReference>
<keyword evidence="4 9" id="KW-0732">Signal</keyword>
<dbReference type="OrthoDB" id="6385856at2"/>
<evidence type="ECO:0000256" key="3">
    <source>
        <dbReference type="ARBA" id="ARBA00022723"/>
    </source>
</evidence>
<evidence type="ECO:0000256" key="9">
    <source>
        <dbReference type="SAM" id="SignalP"/>
    </source>
</evidence>
<evidence type="ECO:0000256" key="8">
    <source>
        <dbReference type="ARBA" id="ARBA00023157"/>
    </source>
</evidence>
<feature type="signal peptide" evidence="9">
    <location>
        <begin position="1"/>
        <end position="18"/>
    </location>
</feature>
<dbReference type="InterPro" id="IPR026444">
    <property type="entry name" value="Secre_tail"/>
</dbReference>
<reference evidence="13" key="1">
    <citation type="submission" date="2016-10" db="EMBL/GenBank/DDBJ databases">
        <authorList>
            <person name="Varghese N."/>
            <person name="Submissions S."/>
        </authorList>
    </citation>
    <scope>NUCLEOTIDE SEQUENCE [LARGE SCALE GENOMIC DNA]</scope>
    <source>
        <strain evidence="13">DSM 17724</strain>
    </source>
</reference>
<dbReference type="Proteomes" id="UP000199469">
    <property type="component" value="Unassembled WGS sequence"/>
</dbReference>
<dbReference type="SUPFAM" id="SSF55486">
    <property type="entry name" value="Metalloproteases ('zincins'), catalytic domain"/>
    <property type="match status" value="1"/>
</dbReference>